<dbReference type="EMBL" id="FLUP01000001">
    <property type="protein sequence ID" value="SBW06714.1"/>
    <property type="molecule type" value="Genomic_DNA"/>
</dbReference>
<name>A0A212K4R2_9BACT</name>
<gene>
    <name evidence="2" type="ORF">KM92DES2_12227</name>
</gene>
<dbReference type="AlphaFoldDB" id="A0A212K4R2"/>
<protein>
    <submittedName>
        <fullName evidence="2">Uncharacterized protein</fullName>
    </submittedName>
</protein>
<proteinExistence type="predicted"/>
<evidence type="ECO:0000256" key="1">
    <source>
        <dbReference type="SAM" id="MobiDB-lite"/>
    </source>
</evidence>
<sequence>MARTNDADGTNRPQMSHGYKIKKTGAGGATRLFFFAPAARPAGCTLLPRRSPPPSSGEPARHFYASQVSRQPYLPILHAPPVSKLFHPCSVKITEAQDLRQFCMEAKTAFSAARSKTNAPHAQAEKYDQDGHSRYLLIFFSISGIAYSRPAVSTSLHVFCKFLSVRHVSGMYCRQQRA</sequence>
<organism evidence="2">
    <name type="scientific">uncultured Desulfovibrio sp</name>
    <dbReference type="NCBI Taxonomy" id="167968"/>
    <lineage>
        <taxon>Bacteria</taxon>
        <taxon>Pseudomonadati</taxon>
        <taxon>Thermodesulfobacteriota</taxon>
        <taxon>Desulfovibrionia</taxon>
        <taxon>Desulfovibrionales</taxon>
        <taxon>Desulfovibrionaceae</taxon>
        <taxon>Desulfovibrio</taxon>
        <taxon>environmental samples</taxon>
    </lineage>
</organism>
<accession>A0A212K4R2</accession>
<reference evidence="2" key="1">
    <citation type="submission" date="2016-04" db="EMBL/GenBank/DDBJ databases">
        <authorList>
            <person name="Evans L.H."/>
            <person name="Alamgir A."/>
            <person name="Owens N."/>
            <person name="Weber N.D."/>
            <person name="Virtaneva K."/>
            <person name="Barbian K."/>
            <person name="Babar A."/>
            <person name="Rosenke K."/>
        </authorList>
    </citation>
    <scope>NUCLEOTIDE SEQUENCE</scope>
    <source>
        <strain evidence="2">92-2</strain>
    </source>
</reference>
<evidence type="ECO:0000313" key="2">
    <source>
        <dbReference type="EMBL" id="SBW06714.1"/>
    </source>
</evidence>
<dbReference type="RefSeq" id="WP_296966848.1">
    <property type="nucleotide sequence ID" value="NZ_UPYQ01000017.1"/>
</dbReference>
<feature type="region of interest" description="Disordered" evidence="1">
    <location>
        <begin position="1"/>
        <end position="21"/>
    </location>
</feature>